<evidence type="ECO:0000259" key="5">
    <source>
        <dbReference type="PROSITE" id="PS00623"/>
    </source>
</evidence>
<feature type="transmembrane region" description="Helical" evidence="4">
    <location>
        <begin position="26"/>
        <end position="45"/>
    </location>
</feature>
<feature type="binding site" evidence="2">
    <location>
        <position position="289"/>
    </location>
    <ligand>
        <name>FAD</name>
        <dbReference type="ChEBI" id="CHEBI:57692"/>
    </ligand>
</feature>
<dbReference type="AlphaFoldDB" id="A0A7M5V8Y2"/>
<keyword evidence="4" id="KW-0812">Transmembrane</keyword>
<dbReference type="RefSeq" id="XP_066922527.1">
    <property type="nucleotide sequence ID" value="XM_067066426.1"/>
</dbReference>
<keyword evidence="8" id="KW-1185">Reference proteome</keyword>
<comment type="cofactor">
    <cofactor evidence="2">
        <name>FAD</name>
        <dbReference type="ChEBI" id="CHEBI:57692"/>
    </cofactor>
</comment>
<accession>A0A7M5V8Y2</accession>
<evidence type="ECO:0000256" key="4">
    <source>
        <dbReference type="SAM" id="Phobius"/>
    </source>
</evidence>
<proteinExistence type="inferred from homology"/>
<dbReference type="GeneID" id="136809869"/>
<dbReference type="InterPro" id="IPR000172">
    <property type="entry name" value="GMC_OxRdtase_N"/>
</dbReference>
<evidence type="ECO:0000313" key="8">
    <source>
        <dbReference type="Proteomes" id="UP000594262"/>
    </source>
</evidence>
<protein>
    <recommendedName>
        <fullName evidence="5 6">Glucose-methanol-choline oxidoreductase N-terminal domain-containing protein</fullName>
    </recommendedName>
</protein>
<dbReference type="PANTHER" id="PTHR11552:SF227">
    <property type="entry name" value="GLUCOSE DEHYDROGENASE [FAD, QUINONE]-LIKE PROTEIN"/>
    <property type="match status" value="1"/>
</dbReference>
<dbReference type="Pfam" id="PF00732">
    <property type="entry name" value="GMC_oxred_N"/>
    <property type="match status" value="1"/>
</dbReference>
<feature type="domain" description="Glucose-methanol-choline oxidoreductase N-terminal" evidence="5">
    <location>
        <begin position="152"/>
        <end position="175"/>
    </location>
</feature>
<dbReference type="InterPro" id="IPR007867">
    <property type="entry name" value="GMC_OxRtase_C"/>
</dbReference>
<sequence length="632" mass="71633">MGWKKKAGILFLPLAIYYGCKLVKDYFIVFALIFNFLTTTFFPNLNLECFKDFNPDIADFATGDDQIVDEYDFVVIGAGSAGAVVANRLSENKSWKILLLEAGGGETIHTEVAGFQYTAIRLGASWDYMTEKHEDGITSTNQKNGQVYWPRGKILGGSSSINALIYTRGNKRDYDSWKEQGNPGWSYEDVLQYFKKSEDQRTENLVDSKFHSTGGPLPVEQAVVDLPMIQDCINACSKILSYNPDYNGEKQTGCFFHQLTRRDGLRCSTAKAYLKPKRSNLHVSPFSHVQKILIDPETKTAKGVLYKKNGKSMTVKARKEVILSAGAVVSPQILMLSGVGPKEELEKHGILIIKELQVGYNLQDHVNYIDYLFFNDSVSFRYEDYLSYDALQKLLNERKGYLTQTLPIGTFIPLTKESEEKDWPEIQMHYITGLIANFYDFNPFFNIADEYWAYMKSQMSDKVGMTLMYCLLRPRSRGRIKLRSVNAEDHPLIIPNYFDHPEDLREFVEGMKFTKKLAAAMKHLNASTYRGKEPGCEQHELDSDDYLRCIVRRGATTVYHPVGTCKMGPHTDDQAVVDSTLKVYGIKGLRVVDASIMPTIVSGNTNAPTIMIAEKAADIIKEDWKDKKSYLE</sequence>
<evidence type="ECO:0000256" key="2">
    <source>
        <dbReference type="PIRSR" id="PIRSR000137-2"/>
    </source>
</evidence>
<name>A0A7M5V8Y2_9CNID</name>
<dbReference type="EnsemblMetazoa" id="CLYHEMT011849.1">
    <property type="protein sequence ID" value="CLYHEMP011849.1"/>
    <property type="gene ID" value="CLYHEMG011849"/>
</dbReference>
<dbReference type="OrthoDB" id="269227at2759"/>
<dbReference type="InterPro" id="IPR012132">
    <property type="entry name" value="GMC_OxRdtase"/>
</dbReference>
<organism evidence="7 8">
    <name type="scientific">Clytia hemisphaerica</name>
    <dbReference type="NCBI Taxonomy" id="252671"/>
    <lineage>
        <taxon>Eukaryota</taxon>
        <taxon>Metazoa</taxon>
        <taxon>Cnidaria</taxon>
        <taxon>Hydrozoa</taxon>
        <taxon>Hydroidolina</taxon>
        <taxon>Leptothecata</taxon>
        <taxon>Obeliida</taxon>
        <taxon>Clytiidae</taxon>
        <taxon>Clytia</taxon>
    </lineage>
</organism>
<dbReference type="Gene3D" id="3.30.560.10">
    <property type="entry name" value="Glucose Oxidase, domain 3"/>
    <property type="match status" value="1"/>
</dbReference>
<evidence type="ECO:0000259" key="6">
    <source>
        <dbReference type="PROSITE" id="PS00624"/>
    </source>
</evidence>
<dbReference type="Gene3D" id="3.50.50.60">
    <property type="entry name" value="FAD/NAD(P)-binding domain"/>
    <property type="match status" value="1"/>
</dbReference>
<evidence type="ECO:0000256" key="3">
    <source>
        <dbReference type="RuleBase" id="RU003968"/>
    </source>
</evidence>
<dbReference type="GO" id="GO:0016614">
    <property type="term" value="F:oxidoreductase activity, acting on CH-OH group of donors"/>
    <property type="evidence" value="ECO:0007669"/>
    <property type="project" value="InterPro"/>
</dbReference>
<dbReference type="Proteomes" id="UP000594262">
    <property type="component" value="Unplaced"/>
</dbReference>
<dbReference type="PIRSF" id="PIRSF000137">
    <property type="entry name" value="Alcohol_oxidase"/>
    <property type="match status" value="1"/>
</dbReference>
<dbReference type="GO" id="GO:0050660">
    <property type="term" value="F:flavin adenine dinucleotide binding"/>
    <property type="evidence" value="ECO:0007669"/>
    <property type="project" value="InterPro"/>
</dbReference>
<feature type="domain" description="Glucose-methanol-choline oxidoreductase N-terminal" evidence="6">
    <location>
        <begin position="326"/>
        <end position="340"/>
    </location>
</feature>
<keyword evidence="3" id="KW-0285">Flavoprotein</keyword>
<dbReference type="SUPFAM" id="SSF51905">
    <property type="entry name" value="FAD/NAD(P)-binding domain"/>
    <property type="match status" value="1"/>
</dbReference>
<dbReference type="PANTHER" id="PTHR11552">
    <property type="entry name" value="GLUCOSE-METHANOL-CHOLINE GMC OXIDOREDUCTASE"/>
    <property type="match status" value="1"/>
</dbReference>
<dbReference type="Pfam" id="PF05199">
    <property type="entry name" value="GMC_oxred_C"/>
    <property type="match status" value="1"/>
</dbReference>
<keyword evidence="4" id="KW-1133">Transmembrane helix</keyword>
<keyword evidence="4" id="KW-0472">Membrane</keyword>
<dbReference type="PROSITE" id="PS00624">
    <property type="entry name" value="GMC_OXRED_2"/>
    <property type="match status" value="1"/>
</dbReference>
<keyword evidence="2 3" id="KW-0274">FAD</keyword>
<evidence type="ECO:0000313" key="7">
    <source>
        <dbReference type="EnsemblMetazoa" id="CLYHEMP011849.1"/>
    </source>
</evidence>
<comment type="similarity">
    <text evidence="1 3">Belongs to the GMC oxidoreductase family.</text>
</comment>
<evidence type="ECO:0000256" key="1">
    <source>
        <dbReference type="ARBA" id="ARBA00010790"/>
    </source>
</evidence>
<dbReference type="SUPFAM" id="SSF54373">
    <property type="entry name" value="FAD-linked reductases, C-terminal domain"/>
    <property type="match status" value="1"/>
</dbReference>
<dbReference type="PROSITE" id="PS00623">
    <property type="entry name" value="GMC_OXRED_1"/>
    <property type="match status" value="1"/>
</dbReference>
<reference evidence="7" key="1">
    <citation type="submission" date="2021-01" db="UniProtKB">
        <authorList>
            <consortium name="EnsemblMetazoa"/>
        </authorList>
    </citation>
    <scope>IDENTIFICATION</scope>
</reference>
<dbReference type="InterPro" id="IPR036188">
    <property type="entry name" value="FAD/NAD-bd_sf"/>
</dbReference>